<comment type="caution">
    <text evidence="2">The sequence shown here is derived from an EMBL/GenBank/DDBJ whole genome shotgun (WGS) entry which is preliminary data.</text>
</comment>
<reference evidence="2 3" key="1">
    <citation type="submission" date="2018-06" db="EMBL/GenBank/DDBJ databases">
        <title>Genomic Encyclopedia of Archaeal and Bacterial Type Strains, Phase II (KMG-II): from individual species to whole genera.</title>
        <authorList>
            <person name="Goeker M."/>
        </authorList>
    </citation>
    <scope>NUCLEOTIDE SEQUENCE [LARGE SCALE GENOMIC DNA]</scope>
    <source>
        <strain evidence="2 3">DSM 29821</strain>
    </source>
</reference>
<dbReference type="AlphaFoldDB" id="A0A327W5Y7"/>
<name>A0A327W5Y7_9BACT</name>
<keyword evidence="1" id="KW-0472">Membrane</keyword>
<sequence length="188" mass="21536">MESPILIAIITSFTSCIVGVVSLISARSASKNNGNMALELEKLKFELEQKRKISSIKFELQTRQIGIVEKVITNIQQIKELIHQAVSSKADRSVQKDLRIRTLVLSEQILETYSNESIYLDMDTRCLFHDLKESIIVFKACFVAFLEEVVFLSEEDKELIIFNRNRLTEFQNGLIKVRERLLAANIEA</sequence>
<accession>A0A327W5Y7</accession>
<dbReference type="Proteomes" id="UP000249819">
    <property type="component" value="Unassembled WGS sequence"/>
</dbReference>
<gene>
    <name evidence="2" type="ORF">CLV59_105507</name>
</gene>
<keyword evidence="1" id="KW-1133">Transmembrane helix</keyword>
<feature type="transmembrane region" description="Helical" evidence="1">
    <location>
        <begin position="6"/>
        <end position="26"/>
    </location>
</feature>
<evidence type="ECO:0000313" key="2">
    <source>
        <dbReference type="EMBL" id="RAJ80398.1"/>
    </source>
</evidence>
<dbReference type="EMBL" id="QLMA01000005">
    <property type="protein sequence ID" value="RAJ80398.1"/>
    <property type="molecule type" value="Genomic_DNA"/>
</dbReference>
<protein>
    <submittedName>
        <fullName evidence="2">Uncharacterized protein</fullName>
    </submittedName>
</protein>
<organism evidence="2 3">
    <name type="scientific">Chitinophaga dinghuensis</name>
    <dbReference type="NCBI Taxonomy" id="1539050"/>
    <lineage>
        <taxon>Bacteria</taxon>
        <taxon>Pseudomonadati</taxon>
        <taxon>Bacteroidota</taxon>
        <taxon>Chitinophagia</taxon>
        <taxon>Chitinophagales</taxon>
        <taxon>Chitinophagaceae</taxon>
        <taxon>Chitinophaga</taxon>
    </lineage>
</organism>
<keyword evidence="1" id="KW-0812">Transmembrane</keyword>
<keyword evidence="3" id="KW-1185">Reference proteome</keyword>
<dbReference type="RefSeq" id="WP_146616228.1">
    <property type="nucleotide sequence ID" value="NZ_QLMA01000005.1"/>
</dbReference>
<evidence type="ECO:0000256" key="1">
    <source>
        <dbReference type="SAM" id="Phobius"/>
    </source>
</evidence>
<evidence type="ECO:0000313" key="3">
    <source>
        <dbReference type="Proteomes" id="UP000249819"/>
    </source>
</evidence>
<proteinExistence type="predicted"/>